<keyword evidence="1" id="KW-0677">Repeat</keyword>
<feature type="domain" description="DUF7708" evidence="7">
    <location>
        <begin position="62"/>
        <end position="207"/>
    </location>
</feature>
<dbReference type="Pfam" id="PF24883">
    <property type="entry name" value="NPHP3_N"/>
    <property type="match status" value="1"/>
</dbReference>
<dbReference type="Pfam" id="PF24809">
    <property type="entry name" value="DUF7708"/>
    <property type="match status" value="1"/>
</dbReference>
<evidence type="ECO:0000313" key="10">
    <source>
        <dbReference type="Proteomes" id="UP000566819"/>
    </source>
</evidence>
<dbReference type="PROSITE" id="PS50088">
    <property type="entry name" value="ANK_REPEAT"/>
    <property type="match status" value="3"/>
</dbReference>
<dbReference type="Pfam" id="PF12796">
    <property type="entry name" value="Ank_2"/>
    <property type="match status" value="3"/>
</dbReference>
<keyword evidence="5" id="KW-1133">Transmembrane helix</keyword>
<evidence type="ECO:0000313" key="9">
    <source>
        <dbReference type="EMBL" id="KAF4633554.1"/>
    </source>
</evidence>
<dbReference type="PROSITE" id="PS50297">
    <property type="entry name" value="ANK_REP_REGION"/>
    <property type="match status" value="3"/>
</dbReference>
<organism evidence="9 10">
    <name type="scientific">Cudoniella acicularis</name>
    <dbReference type="NCBI Taxonomy" id="354080"/>
    <lineage>
        <taxon>Eukaryota</taxon>
        <taxon>Fungi</taxon>
        <taxon>Dikarya</taxon>
        <taxon>Ascomycota</taxon>
        <taxon>Pezizomycotina</taxon>
        <taxon>Leotiomycetes</taxon>
        <taxon>Helotiales</taxon>
        <taxon>Tricladiaceae</taxon>
        <taxon>Cudoniella</taxon>
    </lineage>
</organism>
<dbReference type="SUPFAM" id="SSF48403">
    <property type="entry name" value="Ankyrin repeat"/>
    <property type="match status" value="2"/>
</dbReference>
<keyword evidence="5" id="KW-0812">Transmembrane</keyword>
<dbReference type="Pfam" id="PF22939">
    <property type="entry name" value="WHD_GPIID"/>
    <property type="match status" value="1"/>
</dbReference>
<proteinExistence type="predicted"/>
<reference evidence="9 10" key="1">
    <citation type="submission" date="2020-03" db="EMBL/GenBank/DDBJ databases">
        <title>Draft Genome Sequence of Cudoniella acicularis.</title>
        <authorList>
            <person name="Buettner E."/>
            <person name="Kellner H."/>
        </authorList>
    </citation>
    <scope>NUCLEOTIDE SEQUENCE [LARGE SCALE GENOMIC DNA]</scope>
    <source>
        <strain evidence="9 10">DSM 108380</strain>
    </source>
</reference>
<dbReference type="InterPro" id="IPR036770">
    <property type="entry name" value="Ankyrin_rpt-contain_sf"/>
</dbReference>
<evidence type="ECO:0000256" key="2">
    <source>
        <dbReference type="ARBA" id="ARBA00023043"/>
    </source>
</evidence>
<feature type="transmembrane region" description="Helical" evidence="5">
    <location>
        <begin position="1465"/>
        <end position="1486"/>
    </location>
</feature>
<keyword evidence="2 3" id="KW-0040">ANK repeat</keyword>
<gene>
    <name evidence="9" type="ORF">G7Y89_g4566</name>
</gene>
<dbReference type="Pfam" id="PF13857">
    <property type="entry name" value="Ank_5"/>
    <property type="match status" value="1"/>
</dbReference>
<dbReference type="PANTHER" id="PTHR24198:SF165">
    <property type="entry name" value="ANKYRIN REPEAT-CONTAINING PROTEIN-RELATED"/>
    <property type="match status" value="1"/>
</dbReference>
<accession>A0A8H4W7B8</accession>
<feature type="domain" description="Nephrocystin 3-like N-terminal" evidence="8">
    <location>
        <begin position="243"/>
        <end position="370"/>
    </location>
</feature>
<dbReference type="Gene3D" id="1.25.40.20">
    <property type="entry name" value="Ankyrin repeat-containing domain"/>
    <property type="match status" value="3"/>
</dbReference>
<keyword evidence="5" id="KW-0472">Membrane</keyword>
<feature type="repeat" description="ANK" evidence="3">
    <location>
        <begin position="897"/>
        <end position="929"/>
    </location>
</feature>
<dbReference type="PANTHER" id="PTHR24198">
    <property type="entry name" value="ANKYRIN REPEAT AND PROTEIN KINASE DOMAIN-CONTAINING PROTEIN"/>
    <property type="match status" value="1"/>
</dbReference>
<evidence type="ECO:0000259" key="6">
    <source>
        <dbReference type="Pfam" id="PF22939"/>
    </source>
</evidence>
<sequence>MSSLVLPVNAWTRARDRFIEDLSAEEKILYSNASLENVFYSASAAQRNHQMNSTTRKVADQLQPLVAAIDQYGGALDIYSNASSVIMSLLWGSLRLAKEFGKYFDKLVDMFVRISDVLPRFRVYERLFPSHEPLIHALSVVYVDILRFSTEAKAVFRKAKRPSVTNLHIATKLLWKPFDRQFGTVMDDFRQHRNNVEKEANLSHMLEAKDAREIERINRMEMEKQRKRDDRIRLLSLLPSINSSVIDAWSSEVEYRGFATAYHYCDYSDQMTLDALSILGSLVQQLLLTAPMSYDLEAKLWGIYGSGVTSPTREEVLEILCSLVGLYPQTFIAIDGLDECGKEAQEDILFTTKRLASLDHSVIKVYISSREDARISAAMGDHSRICLSEAMLACDINSYIKHTVSTKIQARELAIRNPVLEKEIVSELSNKAHGMFLWVYFKLEEICDASQSDEGIRETLRNLPDGLTKTYGRILMKIEKKPPRSIRMAEKILKWVVSAKRPLLLAELKEAIAFEPKDKFWNSEKIPEDPDGKGLLQTCANLVLCNEDGTVQLAHHTVQQFLVTTPRVESPQRLHFTSSQADLHITSSTYIHGLEAKGVLGPGGMAQLPSLLGIGHQLLNLPYRVWRRRIQSEPEDVNYSQFLNPSFHQSGVGTLPKLKEKYRLLEYVVENWAWHTKALSKESQVWQSFRNLALDRQLAFRFRNWDESVGTHYLPFLPLYRWAVEADHAPLLQLLLVPTQGPELSSYRSDQDANGYLGTIKAARRGRTAILKFFLELNKKEVDGMILGPVIPDHDLMVEAAANGHLSTVELLLEKSVSVNAVGVSELPEAQRSRTPWTSLSAATHHGHYEVIRLLLDEGANPNVEYSMPSFIPEKVGHLNATQADGENSVHTKSLFSCYTPLLRATEIENTEVLQLLLHRGANANALAGENGLTPLMLAAKNGYTIGVKTLLDHLGTNGHSDVVRQLLSKKGVSLNFSTGNLPLLFQAIQKRHMATFKLLLEYRGTNINFDNDAGDTVLLWAVRNWQKSDDEGYLFIKLLLEHKSINVNYESPDGSTPLILAIQSWDARLAQMILQHEAVDVNSRNTKGSNPLSEAVNWLSKIYESTDIVRMILDRDGIDINQRDGNGNTALMNAVCHNKSVGIAKLLLRKYNVDLMCQNRHGETALSLAAEAGHCRIVELILERDGIDINHQDKKGDTALTKACQYGHHGMVRLLLKQDGIDVNHRNVNGDTALAKASSCRHPKIVKLLLQKDGINVLPRNNGGDTYAQKPLLIVNASIAKGSWYNDNVGLLHEARAKLEQYYCCSERPCETTDPEFSSWKVDDSVVPELFSEIGKWETHLRAHGRTSGVIDQICARGVDTVYWDGIDGCENRKVYLKALAISMSWEPTDFQILALLAESTISPLQGIGSASTTASTGSGARSVSITPSQTSPNNTTTSSNSGSTSPTTTPGTPSSSLTSGAKAGIAIGVLIIATTLLLSIFLFFRHRGNRLSQAARNANVDVDADGDREK</sequence>
<evidence type="ECO:0000259" key="7">
    <source>
        <dbReference type="Pfam" id="PF24809"/>
    </source>
</evidence>
<evidence type="ECO:0000256" key="5">
    <source>
        <dbReference type="SAM" id="Phobius"/>
    </source>
</evidence>
<name>A0A8H4W7B8_9HELO</name>
<evidence type="ECO:0000256" key="4">
    <source>
        <dbReference type="SAM" id="MobiDB-lite"/>
    </source>
</evidence>
<dbReference type="InterPro" id="IPR056884">
    <property type="entry name" value="NPHP3-like_N"/>
</dbReference>
<feature type="repeat" description="ANK" evidence="3">
    <location>
        <begin position="835"/>
        <end position="867"/>
    </location>
</feature>
<dbReference type="InterPro" id="IPR002110">
    <property type="entry name" value="Ankyrin_rpt"/>
</dbReference>
<dbReference type="EMBL" id="JAAMPI010000250">
    <property type="protein sequence ID" value="KAF4633554.1"/>
    <property type="molecule type" value="Genomic_DNA"/>
</dbReference>
<evidence type="ECO:0000256" key="1">
    <source>
        <dbReference type="ARBA" id="ARBA00022737"/>
    </source>
</evidence>
<evidence type="ECO:0000256" key="3">
    <source>
        <dbReference type="PROSITE-ProRule" id="PRU00023"/>
    </source>
</evidence>
<dbReference type="InterPro" id="IPR056125">
    <property type="entry name" value="DUF7708"/>
</dbReference>
<comment type="caution">
    <text evidence="9">The sequence shown here is derived from an EMBL/GenBank/DDBJ whole genome shotgun (WGS) entry which is preliminary data.</text>
</comment>
<feature type="region of interest" description="Disordered" evidence="4">
    <location>
        <begin position="1410"/>
        <end position="1459"/>
    </location>
</feature>
<dbReference type="SMART" id="SM00248">
    <property type="entry name" value="ANK"/>
    <property type="match status" value="13"/>
</dbReference>
<dbReference type="Proteomes" id="UP000566819">
    <property type="component" value="Unassembled WGS sequence"/>
</dbReference>
<keyword evidence="10" id="KW-1185">Reference proteome</keyword>
<feature type="repeat" description="ANK" evidence="3">
    <location>
        <begin position="1162"/>
        <end position="1195"/>
    </location>
</feature>
<dbReference type="InterPro" id="IPR054471">
    <property type="entry name" value="GPIID_WHD"/>
</dbReference>
<dbReference type="OrthoDB" id="7464126at2759"/>
<feature type="domain" description="GPI inositol-deacylase winged helix" evidence="6">
    <location>
        <begin position="487"/>
        <end position="564"/>
    </location>
</feature>
<evidence type="ECO:0000259" key="8">
    <source>
        <dbReference type="Pfam" id="PF24883"/>
    </source>
</evidence>
<protein>
    <submittedName>
        <fullName evidence="9">Uncharacterized protein</fullName>
    </submittedName>
</protein>